<dbReference type="PANTHER" id="PTHR43391">
    <property type="entry name" value="RETINOL DEHYDROGENASE-RELATED"/>
    <property type="match status" value="1"/>
</dbReference>
<dbReference type="AlphaFoldDB" id="A0A1V9F750"/>
<evidence type="ECO:0008006" key="6">
    <source>
        <dbReference type="Google" id="ProtNLM"/>
    </source>
</evidence>
<keyword evidence="5" id="KW-1185">Reference proteome</keyword>
<dbReference type="CDD" id="cd05233">
    <property type="entry name" value="SDR_c"/>
    <property type="match status" value="1"/>
</dbReference>
<dbReference type="InterPro" id="IPR002347">
    <property type="entry name" value="SDR_fam"/>
</dbReference>
<dbReference type="PANTHER" id="PTHR43391:SF14">
    <property type="entry name" value="DEHYDROGENASE_REDUCTASE SDR FAMILY PROTEIN 7-LIKE"/>
    <property type="match status" value="1"/>
</dbReference>
<dbReference type="OrthoDB" id="658698at2"/>
<dbReference type="Pfam" id="PF00106">
    <property type="entry name" value="adh_short"/>
    <property type="match status" value="1"/>
</dbReference>
<protein>
    <recommendedName>
        <fullName evidence="6">Short-chain dehydrogenase</fullName>
    </recommendedName>
</protein>
<dbReference type="InterPro" id="IPR036291">
    <property type="entry name" value="NAD(P)-bd_dom_sf"/>
</dbReference>
<comment type="similarity">
    <text evidence="1">Belongs to the short-chain dehydrogenases/reductases (SDR) family.</text>
</comment>
<sequence>MKERIAIITGAGSGIGKATVYRLAEQRIRMVLNARTLENLVAVQKEADRIAGIPCTQIVCGDAADGHISAACIAQCFTTWNQPPDIFIASAGRGLPGTVITSNPEEWNSLIDINIKGLMHQLRHIGNSMVQQVATGRDCVLDPLDIVVIGSTVGRNISPFNSVYGATKFAAHGLTEALRRQLGPQGIRVTLIEPGLVHTNFQESAGYSRQWFDDYSKEVGPILQPGDIAAVIGFLLSLPGNVNLDNISIRPTRQAYP</sequence>
<dbReference type="Proteomes" id="UP000192610">
    <property type="component" value="Unassembled WGS sequence"/>
</dbReference>
<dbReference type="GO" id="GO:0005829">
    <property type="term" value="C:cytosol"/>
    <property type="evidence" value="ECO:0007669"/>
    <property type="project" value="TreeGrafter"/>
</dbReference>
<dbReference type="InterPro" id="IPR020904">
    <property type="entry name" value="Sc_DH/Rdtase_CS"/>
</dbReference>
<dbReference type="STRING" id="354355.SAMN05660816_05254"/>
<comment type="caution">
    <text evidence="4">The sequence shown here is derived from an EMBL/GenBank/DDBJ whole genome shotgun (WGS) entry which is preliminary data.</text>
</comment>
<evidence type="ECO:0000313" key="5">
    <source>
        <dbReference type="Proteomes" id="UP000192610"/>
    </source>
</evidence>
<dbReference type="PROSITE" id="PS00061">
    <property type="entry name" value="ADH_SHORT"/>
    <property type="match status" value="1"/>
</dbReference>
<dbReference type="GO" id="GO:0016491">
    <property type="term" value="F:oxidoreductase activity"/>
    <property type="evidence" value="ECO:0007669"/>
    <property type="project" value="UniProtKB-KW"/>
</dbReference>
<dbReference type="EMBL" id="LVXG01000004">
    <property type="protein sequence ID" value="OQP54229.1"/>
    <property type="molecule type" value="Genomic_DNA"/>
</dbReference>
<reference evidence="5" key="1">
    <citation type="submission" date="2016-04" db="EMBL/GenBank/DDBJ databases">
        <authorList>
            <person name="Chen L."/>
            <person name="Zhuang W."/>
            <person name="Wang G."/>
        </authorList>
    </citation>
    <scope>NUCLEOTIDE SEQUENCE [LARGE SCALE GENOMIC DNA]</scope>
    <source>
        <strain evidence="5">17621</strain>
    </source>
</reference>
<gene>
    <name evidence="4" type="ORF">A4H97_22285</name>
</gene>
<proteinExistence type="inferred from homology"/>
<dbReference type="PRINTS" id="PR00081">
    <property type="entry name" value="GDHRDH"/>
</dbReference>
<dbReference type="Gene3D" id="3.40.50.720">
    <property type="entry name" value="NAD(P)-binding Rossmann-like Domain"/>
    <property type="match status" value="1"/>
</dbReference>
<evidence type="ECO:0000256" key="1">
    <source>
        <dbReference type="ARBA" id="ARBA00006484"/>
    </source>
</evidence>
<keyword evidence="2" id="KW-0521">NADP</keyword>
<evidence type="ECO:0000256" key="3">
    <source>
        <dbReference type="ARBA" id="ARBA00023002"/>
    </source>
</evidence>
<accession>A0A1V9F750</accession>
<evidence type="ECO:0000313" key="4">
    <source>
        <dbReference type="EMBL" id="OQP54229.1"/>
    </source>
</evidence>
<dbReference type="SUPFAM" id="SSF51735">
    <property type="entry name" value="NAD(P)-binding Rossmann-fold domains"/>
    <property type="match status" value="1"/>
</dbReference>
<evidence type="ECO:0000256" key="2">
    <source>
        <dbReference type="ARBA" id="ARBA00022857"/>
    </source>
</evidence>
<name>A0A1V9F750_9BACT</name>
<dbReference type="RefSeq" id="WP_081197536.1">
    <property type="nucleotide sequence ID" value="NZ_FOCZ01000011.1"/>
</dbReference>
<organism evidence="4 5">
    <name type="scientific">Niastella yeongjuensis</name>
    <dbReference type="NCBI Taxonomy" id="354355"/>
    <lineage>
        <taxon>Bacteria</taxon>
        <taxon>Pseudomonadati</taxon>
        <taxon>Bacteroidota</taxon>
        <taxon>Chitinophagia</taxon>
        <taxon>Chitinophagales</taxon>
        <taxon>Chitinophagaceae</taxon>
        <taxon>Niastella</taxon>
    </lineage>
</organism>
<keyword evidence="3" id="KW-0560">Oxidoreductase</keyword>